<evidence type="ECO:0000256" key="1">
    <source>
        <dbReference type="SAM" id="Coils"/>
    </source>
</evidence>
<comment type="caution">
    <text evidence="2">The sequence shown here is derived from an EMBL/GenBank/DDBJ whole genome shotgun (WGS) entry which is preliminary data.</text>
</comment>
<keyword evidence="1" id="KW-0175">Coiled coil</keyword>
<name>A0A2T4N3Q9_AERVE</name>
<evidence type="ECO:0000313" key="2">
    <source>
        <dbReference type="EMBL" id="PTH81386.1"/>
    </source>
</evidence>
<feature type="coiled-coil region" evidence="1">
    <location>
        <begin position="124"/>
        <end position="172"/>
    </location>
</feature>
<dbReference type="Proteomes" id="UP000241986">
    <property type="component" value="Unassembled WGS sequence"/>
</dbReference>
<proteinExistence type="predicted"/>
<reference evidence="2 3" key="1">
    <citation type="submission" date="2018-03" db="EMBL/GenBank/DDBJ databases">
        <title>Aeromonas veronii whole genome sequencing and analysis.</title>
        <authorList>
            <person name="Xie H."/>
            <person name="Liu T."/>
            <person name="Wang K."/>
        </authorList>
    </citation>
    <scope>NUCLEOTIDE SEQUENCE [LARGE SCALE GENOMIC DNA]</scope>
    <source>
        <strain evidence="2 3">XH.VA.1</strain>
    </source>
</reference>
<dbReference type="AlphaFoldDB" id="A0A2T4N3Q9"/>
<dbReference type="EMBL" id="PZKL01000022">
    <property type="protein sequence ID" value="PTH81386.1"/>
    <property type="molecule type" value="Genomic_DNA"/>
</dbReference>
<evidence type="ECO:0000313" key="3">
    <source>
        <dbReference type="Proteomes" id="UP000241986"/>
    </source>
</evidence>
<organism evidence="2 3">
    <name type="scientific">Aeromonas veronii</name>
    <dbReference type="NCBI Taxonomy" id="654"/>
    <lineage>
        <taxon>Bacteria</taxon>
        <taxon>Pseudomonadati</taxon>
        <taxon>Pseudomonadota</taxon>
        <taxon>Gammaproteobacteria</taxon>
        <taxon>Aeromonadales</taxon>
        <taxon>Aeromonadaceae</taxon>
        <taxon>Aeromonas</taxon>
    </lineage>
</organism>
<accession>A0A2T4N3Q9</accession>
<gene>
    <name evidence="2" type="ORF">DAA48_09580</name>
</gene>
<protein>
    <submittedName>
        <fullName evidence="2">Uncharacterized protein</fullName>
    </submittedName>
</protein>
<sequence>MRDGLPPLEPMANNVRQMFEEPVNNVAGRDVVYNQVVPERRFSNGERRQLGDLIRPLAIENQTSEKEEWRALHFPFGVNTIDEMDRSQFESARQLLAAKLDAAQLRRQLCEQQEETERYKVAARQDVNQKVAAWEQERMKLLQQSNLLVRQKAELENALAERARTIEELTTRQQPVQPAAQELPKQKSRPWKRLITWCMGATLAIVGTLVLQPAFERLLLAEKNKSAMLTREDICLFNGQPFSWGTRIKTATGMQKCVKSRTGQYLWQPN</sequence>